<dbReference type="PIRSF" id="PIRSF036893">
    <property type="entry name" value="Lipocalin_ApoD"/>
    <property type="match status" value="1"/>
</dbReference>
<dbReference type="GO" id="GO:0005737">
    <property type="term" value="C:cytoplasm"/>
    <property type="evidence" value="ECO:0007669"/>
    <property type="project" value="TreeGrafter"/>
</dbReference>
<keyword evidence="7" id="KW-0446">Lipid-binding</keyword>
<keyword evidence="8" id="KW-1015">Disulfide bond</keyword>
<accession>A0A6B2LKX3</accession>
<keyword evidence="4" id="KW-0813">Transport</keyword>
<evidence type="ECO:0000256" key="2">
    <source>
        <dbReference type="ARBA" id="ARBA00006889"/>
    </source>
</evidence>
<comment type="similarity">
    <text evidence="2 11">Belongs to the calycin superfamily. Lipocalin family.</text>
</comment>
<organism evidence="13">
    <name type="scientific">Arcella intermedia</name>
    <dbReference type="NCBI Taxonomy" id="1963864"/>
    <lineage>
        <taxon>Eukaryota</taxon>
        <taxon>Amoebozoa</taxon>
        <taxon>Tubulinea</taxon>
        <taxon>Elardia</taxon>
        <taxon>Arcellinida</taxon>
        <taxon>Sphaerothecina</taxon>
        <taxon>Arcellidae</taxon>
        <taxon>Arcella</taxon>
    </lineage>
</organism>
<evidence type="ECO:0000256" key="10">
    <source>
        <dbReference type="ARBA" id="ARBA00023283"/>
    </source>
</evidence>
<evidence type="ECO:0000313" key="13">
    <source>
        <dbReference type="EMBL" id="NDV37595.1"/>
    </source>
</evidence>
<dbReference type="EMBL" id="GIBP01008626">
    <property type="protein sequence ID" value="NDV37595.1"/>
    <property type="molecule type" value="Transcribed_RNA"/>
</dbReference>
<evidence type="ECO:0000259" key="12">
    <source>
        <dbReference type="Pfam" id="PF08212"/>
    </source>
</evidence>
<keyword evidence="6" id="KW-0732">Signal</keyword>
<keyword evidence="5" id="KW-0964">Secreted</keyword>
<name>A0A6B2LKX3_9EUKA</name>
<evidence type="ECO:0000256" key="7">
    <source>
        <dbReference type="ARBA" id="ARBA00023121"/>
    </source>
</evidence>
<feature type="domain" description="Lipocalin/cytosolic fatty-acid binding" evidence="12">
    <location>
        <begin position="27"/>
        <end position="173"/>
    </location>
</feature>
<dbReference type="FunFam" id="2.40.128.20:FF:000003">
    <property type="entry name" value="Apolipoprotein D"/>
    <property type="match status" value="1"/>
</dbReference>
<evidence type="ECO:0000256" key="4">
    <source>
        <dbReference type="ARBA" id="ARBA00022448"/>
    </source>
</evidence>
<dbReference type="Pfam" id="PF08212">
    <property type="entry name" value="Lipocalin_2"/>
    <property type="match status" value="1"/>
</dbReference>
<evidence type="ECO:0000256" key="5">
    <source>
        <dbReference type="ARBA" id="ARBA00022525"/>
    </source>
</evidence>
<dbReference type="CDD" id="cd19437">
    <property type="entry name" value="lipocalin_apoD-like"/>
    <property type="match status" value="1"/>
</dbReference>
<dbReference type="GO" id="GO:0005576">
    <property type="term" value="C:extracellular region"/>
    <property type="evidence" value="ECO:0007669"/>
    <property type="project" value="UniProtKB-SubCell"/>
</dbReference>
<evidence type="ECO:0000256" key="1">
    <source>
        <dbReference type="ARBA" id="ARBA00004613"/>
    </source>
</evidence>
<dbReference type="PANTHER" id="PTHR10612:SF34">
    <property type="entry name" value="APOLIPOPROTEIN D"/>
    <property type="match status" value="1"/>
</dbReference>
<dbReference type="GO" id="GO:0000302">
    <property type="term" value="P:response to reactive oxygen species"/>
    <property type="evidence" value="ECO:0007669"/>
    <property type="project" value="TreeGrafter"/>
</dbReference>
<evidence type="ECO:0000256" key="3">
    <source>
        <dbReference type="ARBA" id="ARBA00019890"/>
    </source>
</evidence>
<keyword evidence="9" id="KW-0325">Glycoprotein</keyword>
<dbReference type="InterPro" id="IPR002969">
    <property type="entry name" value="ApolipopD"/>
</dbReference>
<dbReference type="GO" id="GO:0008289">
    <property type="term" value="F:lipid binding"/>
    <property type="evidence" value="ECO:0007669"/>
    <property type="project" value="UniProtKB-KW"/>
</dbReference>
<dbReference type="GO" id="GO:0042246">
    <property type="term" value="P:tissue regeneration"/>
    <property type="evidence" value="ECO:0007669"/>
    <property type="project" value="InterPro"/>
</dbReference>
<proteinExistence type="inferred from homology"/>
<dbReference type="PANTHER" id="PTHR10612">
    <property type="entry name" value="APOLIPOPROTEIN D"/>
    <property type="match status" value="1"/>
</dbReference>
<dbReference type="InterPro" id="IPR012674">
    <property type="entry name" value="Calycin"/>
</dbReference>
<dbReference type="InterPro" id="IPR000566">
    <property type="entry name" value="Lipocln_cytosolic_FA-bd_dom"/>
</dbReference>
<dbReference type="InterPro" id="IPR022271">
    <property type="entry name" value="Lipocalin_ApoD"/>
</dbReference>
<keyword evidence="10" id="KW-0873">Pyrrolidone carboxylic acid</keyword>
<evidence type="ECO:0000256" key="11">
    <source>
        <dbReference type="PIRNR" id="PIRNR036893"/>
    </source>
</evidence>
<evidence type="ECO:0000256" key="6">
    <source>
        <dbReference type="ARBA" id="ARBA00022729"/>
    </source>
</evidence>
<dbReference type="GO" id="GO:0006869">
    <property type="term" value="P:lipid transport"/>
    <property type="evidence" value="ECO:0007669"/>
    <property type="project" value="InterPro"/>
</dbReference>
<comment type="subcellular location">
    <subcellularLocation>
        <location evidence="1">Secreted</location>
    </subcellularLocation>
</comment>
<dbReference type="Gene3D" id="2.40.128.20">
    <property type="match status" value="1"/>
</dbReference>
<dbReference type="SUPFAM" id="SSF50814">
    <property type="entry name" value="Lipocalins"/>
    <property type="match status" value="1"/>
</dbReference>
<evidence type="ECO:0000256" key="8">
    <source>
        <dbReference type="ARBA" id="ARBA00023157"/>
    </source>
</evidence>
<dbReference type="GO" id="GO:0006629">
    <property type="term" value="P:lipid metabolic process"/>
    <property type="evidence" value="ECO:0007669"/>
    <property type="project" value="TreeGrafter"/>
</dbReference>
<dbReference type="PRINTS" id="PR01219">
    <property type="entry name" value="APOLIPOPROTD"/>
</dbReference>
<sequence length="177" mass="19643">MACGVLSQSDWGDCQRVNVKGDFNAGLYLGKWYDIAHMPFYEEENSACIVAQYEIKDDGHVKVNNSERVGGISGTYEEAIGDAYAPDPTQPAKLAVSFGGVGDLYRAPYWVVDTDYKTYSIVFSCTSLAGVYHLEYAWILSRTPTLPNSTITNLNAVWTSYGVNVQDFVYTQQVGCW</sequence>
<protein>
    <recommendedName>
        <fullName evidence="3">Apolipoprotein D</fullName>
    </recommendedName>
</protein>
<dbReference type="AlphaFoldDB" id="A0A6B2LKX3"/>
<evidence type="ECO:0000256" key="9">
    <source>
        <dbReference type="ARBA" id="ARBA00023180"/>
    </source>
</evidence>
<reference evidence="13" key="1">
    <citation type="journal article" date="2020" name="J. Eukaryot. Microbiol.">
        <title>De novo Sequencing, Assembly and Annotation of the Transcriptome for the Free-Living Testate Amoeba Arcella intermedia.</title>
        <authorList>
            <person name="Ribeiro G.M."/>
            <person name="Porfirio-Sousa A.L."/>
            <person name="Maurer-Alcala X.X."/>
            <person name="Katz L.A."/>
            <person name="Lahr D.J.G."/>
        </authorList>
    </citation>
    <scope>NUCLEOTIDE SEQUENCE</scope>
</reference>